<evidence type="ECO:0000256" key="7">
    <source>
        <dbReference type="ARBA" id="ARBA00061363"/>
    </source>
</evidence>
<gene>
    <name evidence="8 9" type="primary">fhs</name>
    <name evidence="9" type="ORF">MESINF_0175</name>
</gene>
<comment type="similarity">
    <text evidence="7 8">Belongs to the formate--tetrahydrofolate ligase family.</text>
</comment>
<dbReference type="PROSITE" id="PS00721">
    <property type="entry name" value="FTHFS_1"/>
    <property type="match status" value="1"/>
</dbReference>
<comment type="catalytic activity">
    <reaction evidence="6 8">
        <text>(6S)-5,6,7,8-tetrahydrofolate + formate + ATP = (6R)-10-formyltetrahydrofolate + ADP + phosphate</text>
        <dbReference type="Rhea" id="RHEA:20221"/>
        <dbReference type="ChEBI" id="CHEBI:15740"/>
        <dbReference type="ChEBI" id="CHEBI:30616"/>
        <dbReference type="ChEBI" id="CHEBI:43474"/>
        <dbReference type="ChEBI" id="CHEBI:57453"/>
        <dbReference type="ChEBI" id="CHEBI:195366"/>
        <dbReference type="ChEBI" id="CHEBI:456216"/>
        <dbReference type="EC" id="6.3.4.3"/>
    </reaction>
</comment>
<dbReference type="UniPathway" id="UPA00193"/>
<dbReference type="InterPro" id="IPR027417">
    <property type="entry name" value="P-loop_NTPase"/>
</dbReference>
<dbReference type="EMBL" id="LS974202">
    <property type="protein sequence ID" value="SSC11624.1"/>
    <property type="molecule type" value="Genomic_DNA"/>
</dbReference>
<dbReference type="GO" id="GO:0005524">
    <property type="term" value="F:ATP binding"/>
    <property type="evidence" value="ECO:0007669"/>
    <property type="project" value="UniProtKB-UniRule"/>
</dbReference>
<dbReference type="GO" id="GO:0035999">
    <property type="term" value="P:tetrahydrofolate interconversion"/>
    <property type="evidence" value="ECO:0007669"/>
    <property type="project" value="UniProtKB-UniRule"/>
</dbReference>
<evidence type="ECO:0000256" key="8">
    <source>
        <dbReference type="HAMAP-Rule" id="MF_01543"/>
    </source>
</evidence>
<dbReference type="InterPro" id="IPR000559">
    <property type="entry name" value="Formate_THF_ligase"/>
</dbReference>
<reference evidence="9 10" key="1">
    <citation type="submission" date="2017-01" db="EMBL/GenBank/DDBJ databases">
        <authorList>
            <person name="Erauso G."/>
        </authorList>
    </citation>
    <scope>NUCLEOTIDE SEQUENCE [LARGE SCALE GENOMIC DNA]</scope>
    <source>
        <strain evidence="9">MESINF1</strain>
    </source>
</reference>
<evidence type="ECO:0000256" key="3">
    <source>
        <dbReference type="ARBA" id="ARBA00022598"/>
    </source>
</evidence>
<evidence type="ECO:0000256" key="2">
    <source>
        <dbReference type="ARBA" id="ARBA00022563"/>
    </source>
</evidence>
<sequence>MLTDLEIAQKAELKEISEVASSLSIPEKYIRRYGRNIAKISHHYLEELQEKPDGKLVLVTAISPTSAGEGKTTTSIGLAMALNKIGKKTFVTLREPSVGPVMGIKGGAAGGGYSQVLPMEEINLHFTGDFHAVSQAHNLLSAAIDAHIKFDNKLGIDPAMVFWPRTMDMNDRALREIIVGLGGKSNGYPREESFVITPASEVMAIICLSKDIDDLKERLSRIVVARSKNGGFITAKDLKVHGAMAALLKDVLDPNLVQTIEGTPAFVHGGPFANIAHGTNTIIATKMALKLSDYVITEAGFGADLGAEKFLDFVSPVAGFKPSSVVLVASIRALKINGGASKKEINQENLEALRAGFENLKVHHENLRKYGIPVLVALNEFPSDTEKERELFDSLCSANTISYEVSRVWEKGGDGGIEMAEKLVQLVENGSNNYRPIIDLDMPVEEKIKKLAKEIYRAGKVEFLPEAQAKLKLFKKQGLDRLPVIVAKTQYSITDDEKKLGAPSGYTFNVRNLNLSAGAGFIVAVSGNIMLMPGLGEEFCAQQIDVDKNGKISGLF</sequence>
<dbReference type="InterPro" id="IPR020628">
    <property type="entry name" value="Formate_THF_ligase_CS"/>
</dbReference>
<evidence type="ECO:0000256" key="1">
    <source>
        <dbReference type="ARBA" id="ARBA00004777"/>
    </source>
</evidence>
<dbReference type="Gene3D" id="3.40.50.300">
    <property type="entry name" value="P-loop containing nucleotide triphosphate hydrolases"/>
    <property type="match status" value="1"/>
</dbReference>
<keyword evidence="10" id="KW-1185">Reference proteome</keyword>
<evidence type="ECO:0000256" key="5">
    <source>
        <dbReference type="ARBA" id="ARBA00022840"/>
    </source>
</evidence>
<dbReference type="AlphaFoldDB" id="A0A7Z7PM95"/>
<dbReference type="NCBIfam" id="NF010030">
    <property type="entry name" value="PRK13505.1"/>
    <property type="match status" value="1"/>
</dbReference>
<dbReference type="FunFam" id="3.30.1510.10:FF:000001">
    <property type="entry name" value="Formate--tetrahydrofolate ligase"/>
    <property type="match status" value="1"/>
</dbReference>
<dbReference type="FunFam" id="3.10.410.10:FF:000001">
    <property type="entry name" value="Putative formate--tetrahydrofolate ligase"/>
    <property type="match status" value="1"/>
</dbReference>
<evidence type="ECO:0000313" key="10">
    <source>
        <dbReference type="Proteomes" id="UP000250796"/>
    </source>
</evidence>
<keyword evidence="3 8" id="KW-0436">Ligase</keyword>
<evidence type="ECO:0000256" key="4">
    <source>
        <dbReference type="ARBA" id="ARBA00022741"/>
    </source>
</evidence>
<dbReference type="RefSeq" id="WP_169698073.1">
    <property type="nucleotide sequence ID" value="NZ_LS974202.1"/>
</dbReference>
<dbReference type="Proteomes" id="UP000250796">
    <property type="component" value="Chromosome MESINF"/>
</dbReference>
<proteinExistence type="inferred from homology"/>
<dbReference type="KEGG" id="minf:MESINF_0175"/>
<organism evidence="9 10">
    <name type="scientific">Mesotoga infera</name>
    <dbReference type="NCBI Taxonomy" id="1236046"/>
    <lineage>
        <taxon>Bacteria</taxon>
        <taxon>Thermotogati</taxon>
        <taxon>Thermotogota</taxon>
        <taxon>Thermotogae</taxon>
        <taxon>Kosmotogales</taxon>
        <taxon>Kosmotogaceae</taxon>
        <taxon>Mesotoga</taxon>
    </lineage>
</organism>
<dbReference type="Pfam" id="PF01268">
    <property type="entry name" value="FTHFS"/>
    <property type="match status" value="1"/>
</dbReference>
<protein>
    <recommendedName>
        <fullName evidence="8">Formate--tetrahydrofolate ligase</fullName>
        <ecNumber evidence="8">6.3.4.3</ecNumber>
    </recommendedName>
    <alternativeName>
        <fullName evidence="8">Formyltetrahydrofolate synthetase</fullName>
        <shortName evidence="8">FHS</shortName>
        <shortName evidence="8">FTHFS</shortName>
    </alternativeName>
</protein>
<dbReference type="PROSITE" id="PS00722">
    <property type="entry name" value="FTHFS_2"/>
    <property type="match status" value="1"/>
</dbReference>
<dbReference type="EC" id="6.3.4.3" evidence="8"/>
<evidence type="ECO:0000313" key="9">
    <source>
        <dbReference type="EMBL" id="SSC11624.1"/>
    </source>
</evidence>
<keyword evidence="4 8" id="KW-0547">Nucleotide-binding</keyword>
<comment type="pathway">
    <text evidence="1 8">One-carbon metabolism; tetrahydrofolate interconversion.</text>
</comment>
<feature type="binding site" evidence="8">
    <location>
        <begin position="65"/>
        <end position="72"/>
    </location>
    <ligand>
        <name>ATP</name>
        <dbReference type="ChEBI" id="CHEBI:30616"/>
    </ligand>
</feature>
<keyword evidence="5 8" id="KW-0067">ATP-binding</keyword>
<dbReference type="GO" id="GO:0004329">
    <property type="term" value="F:formate-tetrahydrofolate ligase activity"/>
    <property type="evidence" value="ECO:0007669"/>
    <property type="project" value="UniProtKB-UniRule"/>
</dbReference>
<dbReference type="CDD" id="cd00477">
    <property type="entry name" value="FTHFS"/>
    <property type="match status" value="1"/>
</dbReference>
<dbReference type="SUPFAM" id="SSF52540">
    <property type="entry name" value="P-loop containing nucleoside triphosphate hydrolases"/>
    <property type="match status" value="1"/>
</dbReference>
<keyword evidence="2 8" id="KW-0554">One-carbon metabolism</keyword>
<evidence type="ECO:0000256" key="6">
    <source>
        <dbReference type="ARBA" id="ARBA00049033"/>
    </source>
</evidence>
<dbReference type="Gene3D" id="3.30.1510.10">
    <property type="entry name" value="Domain 2, N(10)-formyltetrahydrofolate synthetase"/>
    <property type="match status" value="1"/>
</dbReference>
<dbReference type="HAMAP" id="MF_01543">
    <property type="entry name" value="FTHFS"/>
    <property type="match status" value="1"/>
</dbReference>
<accession>A0A7Z7PM95</accession>
<dbReference type="Gene3D" id="3.10.410.10">
    <property type="entry name" value="Formyltetrahydrofolate synthetase, domain 3"/>
    <property type="match status" value="1"/>
</dbReference>
<name>A0A7Z7PM95_9BACT</name>